<evidence type="ECO:0000313" key="2">
    <source>
        <dbReference type="EMBL" id="KAL0240633.1"/>
    </source>
</evidence>
<accession>A0ABR3BIX1</accession>
<dbReference type="GeneID" id="91993286"/>
<reference evidence="2" key="1">
    <citation type="submission" date="2015-01" db="EMBL/GenBank/DDBJ databases">
        <authorList>
            <consortium name="The Broad Institute Genomics Platform"/>
            <person name="Cuomo C."/>
            <person name="Litvintseva A."/>
            <person name="Chen Y."/>
            <person name="Heitman J."/>
            <person name="Sun S."/>
            <person name="Springer D."/>
            <person name="Dromer F."/>
            <person name="Young S."/>
            <person name="Zeng Q."/>
            <person name="Gargeya S."/>
            <person name="Abouelleil A."/>
            <person name="Alvarado L."/>
            <person name="Chapman S.B."/>
            <person name="Gainer-Dewar J."/>
            <person name="Goldberg J."/>
            <person name="Griggs A."/>
            <person name="Gujja S."/>
            <person name="Hansen M."/>
            <person name="Howarth C."/>
            <person name="Imamovic A."/>
            <person name="Larimer J."/>
            <person name="Murphy C."/>
            <person name="Naylor J."/>
            <person name="Pearson M."/>
            <person name="Priest M."/>
            <person name="Roberts A."/>
            <person name="Saif S."/>
            <person name="Shea T."/>
            <person name="Sykes S."/>
            <person name="Wortman J."/>
            <person name="Nusbaum C."/>
            <person name="Birren B."/>
        </authorList>
    </citation>
    <scope>NUCLEOTIDE SEQUENCE</scope>
    <source>
        <strain evidence="2">IND107</strain>
    </source>
</reference>
<gene>
    <name evidence="2" type="ORF">I308_106431</name>
</gene>
<evidence type="ECO:0000313" key="3">
    <source>
        <dbReference type="Proteomes" id="UP000054399"/>
    </source>
</evidence>
<reference evidence="2" key="2">
    <citation type="submission" date="2024-01" db="EMBL/GenBank/DDBJ databases">
        <title>Comparative genomics of Cryptococcus and Kwoniella reveals pathogenesis evolution and contrasting modes of karyotype evolution via chromosome fusion or intercentromeric recombination.</title>
        <authorList>
            <person name="Coelho M.A."/>
            <person name="David-Palma M."/>
            <person name="Shea T."/>
            <person name="Bowers K."/>
            <person name="Mcginley-Smith S."/>
            <person name="Mohammad A.W."/>
            <person name="Gnirke A."/>
            <person name="Yurkov A.M."/>
            <person name="Nowrousian M."/>
            <person name="Sun S."/>
            <person name="Cuomo C.A."/>
            <person name="Heitman J."/>
        </authorList>
    </citation>
    <scope>NUCLEOTIDE SEQUENCE</scope>
    <source>
        <strain evidence="2">IND107</strain>
    </source>
</reference>
<dbReference type="RefSeq" id="XP_066611132.1">
    <property type="nucleotide sequence ID" value="XM_066760860.1"/>
</dbReference>
<name>A0ABR3BIX1_9TREE</name>
<dbReference type="Proteomes" id="UP000054399">
    <property type="component" value="Unassembled WGS sequence"/>
</dbReference>
<feature type="region of interest" description="Disordered" evidence="1">
    <location>
        <begin position="1"/>
        <end position="30"/>
    </location>
</feature>
<evidence type="ECO:0000256" key="1">
    <source>
        <dbReference type="SAM" id="MobiDB-lite"/>
    </source>
</evidence>
<dbReference type="EMBL" id="ATAM02000013">
    <property type="protein sequence ID" value="KAL0240633.1"/>
    <property type="molecule type" value="Genomic_DNA"/>
</dbReference>
<proteinExistence type="predicted"/>
<protein>
    <submittedName>
        <fullName evidence="2">Uncharacterized protein</fullName>
    </submittedName>
</protein>
<keyword evidence="3" id="KW-1185">Reference proteome</keyword>
<sequence length="260" mass="28519">MRQPSLSVIPEQFEESAPSTPALSRTSSSSRLLPSLELVTPVSNVLSSLFTKDEEKKGKLQAWWSWVGWSALQVNRSNKEGMRITIEDLPDVGPGVTVTSSTETLSPGSDLSDQSKADHFFSGFDCDKAPDCDSDSDSESGIIPRAVFNDKTWIADSILSQAADGEIVCEQEKSLLDDVPQETKKGRNERLKNWMEKSDLIVGGTHEYFIKSVHLPSHYITSVNTTTASGSFTAETRTGFLKRALRRATNMLGPEAVEDS</sequence>
<comment type="caution">
    <text evidence="2">The sequence shown here is derived from an EMBL/GenBank/DDBJ whole genome shotgun (WGS) entry which is preliminary data.</text>
</comment>
<organism evidence="2 3">
    <name type="scientific">Cryptococcus tetragattii IND107</name>
    <dbReference type="NCBI Taxonomy" id="1296105"/>
    <lineage>
        <taxon>Eukaryota</taxon>
        <taxon>Fungi</taxon>
        <taxon>Dikarya</taxon>
        <taxon>Basidiomycota</taxon>
        <taxon>Agaricomycotina</taxon>
        <taxon>Tremellomycetes</taxon>
        <taxon>Tremellales</taxon>
        <taxon>Cryptococcaceae</taxon>
        <taxon>Cryptococcus</taxon>
        <taxon>Cryptococcus gattii species complex</taxon>
    </lineage>
</organism>
<feature type="compositionally biased region" description="Low complexity" evidence="1">
    <location>
        <begin position="16"/>
        <end position="30"/>
    </location>
</feature>